<feature type="domain" description="Pyridoxamine 5'-phosphate oxidase N-terminal" evidence="1">
    <location>
        <begin position="10"/>
        <end position="116"/>
    </location>
</feature>
<dbReference type="PANTHER" id="PTHR40660:SF1">
    <property type="entry name" value="5'-PHOSPHATE OXIDASE PUTATIVE DOMAIN-CONTAINING PROTEIN-RELATED"/>
    <property type="match status" value="1"/>
</dbReference>
<comment type="caution">
    <text evidence="2">The sequence shown here is derived from an EMBL/GenBank/DDBJ whole genome shotgun (WGS) entry which is preliminary data.</text>
</comment>
<reference evidence="2" key="1">
    <citation type="submission" date="2019-08" db="EMBL/GenBank/DDBJ databases">
        <authorList>
            <person name="Kucharzyk K."/>
            <person name="Murdoch R.W."/>
            <person name="Higgins S."/>
            <person name="Loffler F."/>
        </authorList>
    </citation>
    <scope>NUCLEOTIDE SEQUENCE</scope>
</reference>
<dbReference type="Gene3D" id="2.30.110.10">
    <property type="entry name" value="Electron Transport, Fmn-binding Protein, Chain A"/>
    <property type="match status" value="1"/>
</dbReference>
<dbReference type="SUPFAM" id="SSF50475">
    <property type="entry name" value="FMN-binding split barrel"/>
    <property type="match status" value="1"/>
</dbReference>
<accession>A0A645ACN8</accession>
<dbReference type="EMBL" id="VSSQ01013184">
    <property type="protein sequence ID" value="MPM50920.1"/>
    <property type="molecule type" value="Genomic_DNA"/>
</dbReference>
<evidence type="ECO:0000313" key="2">
    <source>
        <dbReference type="EMBL" id="MPM50920.1"/>
    </source>
</evidence>
<dbReference type="PANTHER" id="PTHR40660">
    <property type="entry name" value="5'-PHOSPHATE OXIDASE PUTATIVE DOMAIN-CONTAINING PROTEIN-RELATED"/>
    <property type="match status" value="1"/>
</dbReference>
<dbReference type="InterPro" id="IPR011576">
    <property type="entry name" value="Pyridox_Oxase_N"/>
</dbReference>
<dbReference type="AlphaFoldDB" id="A0A645ACN8"/>
<sequence>MLPKEILDGWKEREKAVVLTTVSLDGMPNSIWATCADMYNGEAVVVADNYFAKTKQNIAAGTPASVLFLTKDRTSYQLKGKVSYHTEGPYFAFMKAFNPAQHPGHGALVIHVQEAYSGAKKLL</sequence>
<organism evidence="2">
    <name type="scientific">bioreactor metagenome</name>
    <dbReference type="NCBI Taxonomy" id="1076179"/>
    <lineage>
        <taxon>unclassified sequences</taxon>
        <taxon>metagenomes</taxon>
        <taxon>ecological metagenomes</taxon>
    </lineage>
</organism>
<evidence type="ECO:0000259" key="1">
    <source>
        <dbReference type="Pfam" id="PF01243"/>
    </source>
</evidence>
<dbReference type="Pfam" id="PF01243">
    <property type="entry name" value="PNPOx_N"/>
    <property type="match status" value="1"/>
</dbReference>
<gene>
    <name evidence="2" type="ORF">SDC9_97666</name>
</gene>
<protein>
    <recommendedName>
        <fullName evidence="1">Pyridoxamine 5'-phosphate oxidase N-terminal domain-containing protein</fullName>
    </recommendedName>
</protein>
<dbReference type="InterPro" id="IPR012349">
    <property type="entry name" value="Split_barrel_FMN-bd"/>
</dbReference>
<proteinExistence type="predicted"/>
<name>A0A645ACN8_9ZZZZ</name>